<feature type="transmembrane region" description="Helical" evidence="8">
    <location>
        <begin position="263"/>
        <end position="284"/>
    </location>
</feature>
<keyword evidence="10" id="KW-1185">Reference proteome</keyword>
<evidence type="ECO:0000256" key="7">
    <source>
        <dbReference type="ARBA" id="ARBA00023136"/>
    </source>
</evidence>
<organism evidence="9 10">
    <name type="scientific">Lientehia hominis</name>
    <dbReference type="NCBI Taxonomy" id="2897778"/>
    <lineage>
        <taxon>Bacteria</taxon>
        <taxon>Bacillati</taxon>
        <taxon>Bacillota</taxon>
        <taxon>Clostridia</taxon>
        <taxon>Lachnospirales</taxon>
        <taxon>Lachnospiraceae</taxon>
        <taxon>Lientehia</taxon>
    </lineage>
</organism>
<comment type="caution">
    <text evidence="9">The sequence shown here is derived from an EMBL/GenBank/DDBJ whole genome shotgun (WGS) entry which is preliminary data.</text>
</comment>
<dbReference type="GO" id="GO:0055085">
    <property type="term" value="P:transmembrane transport"/>
    <property type="evidence" value="ECO:0007669"/>
    <property type="project" value="TreeGrafter"/>
</dbReference>
<evidence type="ECO:0000256" key="4">
    <source>
        <dbReference type="ARBA" id="ARBA00022475"/>
    </source>
</evidence>
<evidence type="ECO:0000256" key="6">
    <source>
        <dbReference type="ARBA" id="ARBA00022989"/>
    </source>
</evidence>
<comment type="similarity">
    <text evidence="2">Belongs to the autoinducer-2 exporter (AI-2E) (TC 2.A.86) family.</text>
</comment>
<keyword evidence="6 8" id="KW-1133">Transmembrane helix</keyword>
<dbReference type="RefSeq" id="WP_231062936.1">
    <property type="nucleotide sequence ID" value="NZ_JAJNOR010000006.1"/>
</dbReference>
<feature type="transmembrane region" description="Helical" evidence="8">
    <location>
        <begin position="12"/>
        <end position="31"/>
    </location>
</feature>
<dbReference type="GO" id="GO:0005886">
    <property type="term" value="C:plasma membrane"/>
    <property type="evidence" value="ECO:0007669"/>
    <property type="project" value="UniProtKB-SubCell"/>
</dbReference>
<evidence type="ECO:0000256" key="1">
    <source>
        <dbReference type="ARBA" id="ARBA00004651"/>
    </source>
</evidence>
<dbReference type="Proteomes" id="UP001299265">
    <property type="component" value="Unassembled WGS sequence"/>
</dbReference>
<keyword evidence="3" id="KW-0813">Transport</keyword>
<name>A0AAP2RJN4_9FIRM</name>
<dbReference type="Pfam" id="PF01594">
    <property type="entry name" value="AI-2E_transport"/>
    <property type="match status" value="1"/>
</dbReference>
<keyword evidence="4" id="KW-1003">Cell membrane</keyword>
<keyword evidence="7 8" id="KW-0472">Membrane</keyword>
<dbReference type="PANTHER" id="PTHR21716">
    <property type="entry name" value="TRANSMEMBRANE PROTEIN"/>
    <property type="match status" value="1"/>
</dbReference>
<feature type="transmembrane region" description="Helical" evidence="8">
    <location>
        <begin position="173"/>
        <end position="198"/>
    </location>
</feature>
<evidence type="ECO:0000256" key="8">
    <source>
        <dbReference type="SAM" id="Phobius"/>
    </source>
</evidence>
<evidence type="ECO:0000256" key="2">
    <source>
        <dbReference type="ARBA" id="ARBA00009773"/>
    </source>
</evidence>
<dbReference type="PANTHER" id="PTHR21716:SF53">
    <property type="entry name" value="PERMEASE PERM-RELATED"/>
    <property type="match status" value="1"/>
</dbReference>
<evidence type="ECO:0000313" key="10">
    <source>
        <dbReference type="Proteomes" id="UP001299265"/>
    </source>
</evidence>
<proteinExistence type="inferred from homology"/>
<feature type="transmembrane region" description="Helical" evidence="8">
    <location>
        <begin position="83"/>
        <end position="104"/>
    </location>
</feature>
<dbReference type="AlphaFoldDB" id="A0AAP2RJN4"/>
<sequence>MELNKNNSKKILGFIAFGILLFVGLEHLSIVGNAFRWVLGLLFPFLLGACIAFILNVPMRLLEEKVFRKLKGRKVWDLIHRPVCMLLSIIVVLAALCLVIFLVVPELIRTITILSKSVPVFMENAQAWLIQLAEDWDISTERLESINIDWKQMLETIGKFLQDGATTVVNTTIGVTASIVSGVVNFFLAFIFSLYILASKEKLGGQFRKLLQVFLPEKRAGQFLRVCTVSNRIFSSFVTGQCTEAVILGVLCFLGMTILRLPYAMVIGTLVGFTALIPVFGAFIGCFIGAFLILIVSPVKAVVFIVFLMLLQQLEGNLIYPKVVGTSIGLPGIWVLVAVTLGGSMFGIAGMLLFVPLCSVIYTLLRESVYRRLKPAPSSDHKQQP</sequence>
<protein>
    <submittedName>
        <fullName evidence="9">AI-2E family transporter</fullName>
    </submittedName>
</protein>
<feature type="transmembrane region" description="Helical" evidence="8">
    <location>
        <begin position="345"/>
        <end position="365"/>
    </location>
</feature>
<comment type="subcellular location">
    <subcellularLocation>
        <location evidence="1">Cell membrane</location>
        <topology evidence="1">Multi-pass membrane protein</topology>
    </subcellularLocation>
</comment>
<dbReference type="InterPro" id="IPR002549">
    <property type="entry name" value="AI-2E-like"/>
</dbReference>
<dbReference type="EMBL" id="JAJNOR010000006">
    <property type="protein sequence ID" value="MCD2493066.1"/>
    <property type="molecule type" value="Genomic_DNA"/>
</dbReference>
<accession>A0AAP2RJN4</accession>
<evidence type="ECO:0000256" key="3">
    <source>
        <dbReference type="ARBA" id="ARBA00022448"/>
    </source>
</evidence>
<feature type="transmembrane region" description="Helical" evidence="8">
    <location>
        <begin position="37"/>
        <end position="62"/>
    </location>
</feature>
<evidence type="ECO:0000256" key="5">
    <source>
        <dbReference type="ARBA" id="ARBA00022692"/>
    </source>
</evidence>
<reference evidence="9 10" key="1">
    <citation type="submission" date="2021-11" db="EMBL/GenBank/DDBJ databases">
        <title>Lacrimispora sp. nov. NSJ-141 isolated from human feces.</title>
        <authorList>
            <person name="Abdugheni R."/>
        </authorList>
    </citation>
    <scope>NUCLEOTIDE SEQUENCE [LARGE SCALE GENOMIC DNA]</scope>
    <source>
        <strain evidence="9 10">NSJ-141</strain>
    </source>
</reference>
<gene>
    <name evidence="9" type="ORF">LQE92_10600</name>
</gene>
<keyword evidence="5 8" id="KW-0812">Transmembrane</keyword>
<feature type="transmembrane region" description="Helical" evidence="8">
    <location>
        <begin position="290"/>
        <end position="311"/>
    </location>
</feature>
<evidence type="ECO:0000313" key="9">
    <source>
        <dbReference type="EMBL" id="MCD2493066.1"/>
    </source>
</evidence>